<evidence type="ECO:0000256" key="2">
    <source>
        <dbReference type="ARBA" id="ARBA00010199"/>
    </source>
</evidence>
<name>A0A816I605_BRANA</name>
<evidence type="ECO:0000256" key="1">
    <source>
        <dbReference type="ARBA" id="ARBA00004141"/>
    </source>
</evidence>
<accession>A0A816I605</accession>
<dbReference type="EMBL" id="HG994367">
    <property type="protein sequence ID" value="CAF1696907.1"/>
    <property type="molecule type" value="Genomic_DNA"/>
</dbReference>
<evidence type="ECO:0000256" key="7">
    <source>
        <dbReference type="SAM" id="Phobius"/>
    </source>
</evidence>
<keyword evidence="3" id="KW-0813">Transport</keyword>
<dbReference type="GO" id="GO:0015297">
    <property type="term" value="F:antiporter activity"/>
    <property type="evidence" value="ECO:0007669"/>
    <property type="project" value="InterPro"/>
</dbReference>
<dbReference type="InterPro" id="IPR045069">
    <property type="entry name" value="MATE_euk"/>
</dbReference>
<dbReference type="AlphaFoldDB" id="A0A816I605"/>
<evidence type="ECO:0000256" key="5">
    <source>
        <dbReference type="ARBA" id="ARBA00022989"/>
    </source>
</evidence>
<sequence length="406" mass="45173">MGGRDEEAEGVGEATIPLLRDQHDEAEEDGDIVVETKKLWRIVGPAIFTRITTYLILIITQAFAGHLGELELAAISIRSWIVLFLCSILLLPMYFFATPILKYFGQPDDIAELSGTVALWVIPIHFAFAFFFPLNRFLQCQLKNMVIAILAGVALVVHIFLCWLFVYGLKLGVIGTMATVNVSWCLNVFVLFTYATCGGCPLITWTGFSIEAFTGLWKFAKLSASSGIMLCLENWYYKILILMTGNLKDAKIAVDSICMSRNGLEMMIPLAFLAGTGETVIKAVTDLSFLLAFTILLNSVQPVLSGVAIGSGWQSFLAYINLGCYYFISLPLGFVMGWIFKFGVKSIWAGMIFGGTAIQTLILTFIVTRCDWDKEAQKASVRVNKWSISNSEARHRRLYNLYTVVK</sequence>
<dbReference type="PANTHER" id="PTHR11206">
    <property type="entry name" value="MULTIDRUG RESISTANCE PROTEIN"/>
    <property type="match status" value="1"/>
</dbReference>
<keyword evidence="5 7" id="KW-1133">Transmembrane helix</keyword>
<dbReference type="Pfam" id="PF01554">
    <property type="entry name" value="MatE"/>
    <property type="match status" value="1"/>
</dbReference>
<keyword evidence="4 7" id="KW-0812">Transmembrane</keyword>
<evidence type="ECO:0000256" key="3">
    <source>
        <dbReference type="ARBA" id="ARBA00022448"/>
    </source>
</evidence>
<gene>
    <name evidence="8" type="ORF">DARMORV10_C03P05050.1</name>
</gene>
<organism evidence="8">
    <name type="scientific">Brassica napus</name>
    <name type="common">Rape</name>
    <dbReference type="NCBI Taxonomy" id="3708"/>
    <lineage>
        <taxon>Eukaryota</taxon>
        <taxon>Viridiplantae</taxon>
        <taxon>Streptophyta</taxon>
        <taxon>Embryophyta</taxon>
        <taxon>Tracheophyta</taxon>
        <taxon>Spermatophyta</taxon>
        <taxon>Magnoliopsida</taxon>
        <taxon>eudicotyledons</taxon>
        <taxon>Gunneridae</taxon>
        <taxon>Pentapetalae</taxon>
        <taxon>rosids</taxon>
        <taxon>malvids</taxon>
        <taxon>Brassicales</taxon>
        <taxon>Brassicaceae</taxon>
        <taxon>Brassiceae</taxon>
        <taxon>Brassica</taxon>
    </lineage>
</organism>
<evidence type="ECO:0000313" key="8">
    <source>
        <dbReference type="EMBL" id="CAF1696907.1"/>
    </source>
</evidence>
<dbReference type="Proteomes" id="UP001295469">
    <property type="component" value="Chromosome C03"/>
</dbReference>
<feature type="transmembrane region" description="Helical" evidence="7">
    <location>
        <begin position="287"/>
        <end position="309"/>
    </location>
</feature>
<comment type="subcellular location">
    <subcellularLocation>
        <location evidence="1">Membrane</location>
        <topology evidence="1">Multi-pass membrane protein</topology>
    </subcellularLocation>
</comment>
<dbReference type="GO" id="GO:0016020">
    <property type="term" value="C:membrane"/>
    <property type="evidence" value="ECO:0007669"/>
    <property type="project" value="UniProtKB-SubCell"/>
</dbReference>
<evidence type="ECO:0000256" key="4">
    <source>
        <dbReference type="ARBA" id="ARBA00022692"/>
    </source>
</evidence>
<feature type="transmembrane region" description="Helical" evidence="7">
    <location>
        <begin position="316"/>
        <end position="340"/>
    </location>
</feature>
<feature type="transmembrane region" description="Helical" evidence="7">
    <location>
        <begin position="186"/>
        <end position="207"/>
    </location>
</feature>
<dbReference type="GO" id="GO:1990961">
    <property type="term" value="P:xenobiotic detoxification by transmembrane export across the plasma membrane"/>
    <property type="evidence" value="ECO:0007669"/>
    <property type="project" value="InterPro"/>
</dbReference>
<feature type="transmembrane region" description="Helical" evidence="7">
    <location>
        <begin position="47"/>
        <end position="68"/>
    </location>
</feature>
<feature type="transmembrane region" description="Helical" evidence="7">
    <location>
        <begin position="146"/>
        <end position="166"/>
    </location>
</feature>
<dbReference type="InterPro" id="IPR002528">
    <property type="entry name" value="MATE_fam"/>
</dbReference>
<dbReference type="GO" id="GO:0042910">
    <property type="term" value="F:xenobiotic transmembrane transporter activity"/>
    <property type="evidence" value="ECO:0007669"/>
    <property type="project" value="InterPro"/>
</dbReference>
<feature type="transmembrane region" description="Helical" evidence="7">
    <location>
        <begin position="80"/>
        <end position="97"/>
    </location>
</feature>
<keyword evidence="6 7" id="KW-0472">Membrane</keyword>
<feature type="transmembrane region" description="Helical" evidence="7">
    <location>
        <begin position="117"/>
        <end position="134"/>
    </location>
</feature>
<evidence type="ECO:0000256" key="6">
    <source>
        <dbReference type="ARBA" id="ARBA00023136"/>
    </source>
</evidence>
<protein>
    <submittedName>
        <fullName evidence="8">(rape) hypothetical protein</fullName>
    </submittedName>
</protein>
<dbReference type="CDD" id="cd13132">
    <property type="entry name" value="MATE_eukaryotic"/>
    <property type="match status" value="1"/>
</dbReference>
<feature type="transmembrane region" description="Helical" evidence="7">
    <location>
        <begin position="346"/>
        <end position="368"/>
    </location>
</feature>
<reference evidence="8" key="1">
    <citation type="submission" date="2021-01" db="EMBL/GenBank/DDBJ databases">
        <authorList>
            <consortium name="Genoscope - CEA"/>
            <person name="William W."/>
        </authorList>
    </citation>
    <scope>NUCLEOTIDE SEQUENCE</scope>
</reference>
<proteinExistence type="inferred from homology"/>
<comment type="similarity">
    <text evidence="2">Belongs to the multi antimicrobial extrusion (MATE) (TC 2.A.66.1) family.</text>
</comment>